<keyword evidence="3" id="KW-0560">Oxidoreductase</keyword>
<dbReference type="NCBIfam" id="NF008974">
    <property type="entry name" value="PRK12322.1"/>
    <property type="match status" value="1"/>
</dbReference>
<dbReference type="Proteomes" id="UP001221302">
    <property type="component" value="Unassembled WGS sequence"/>
</dbReference>
<keyword evidence="1" id="KW-1278">Translocase</keyword>
<comment type="similarity">
    <text evidence="1">Belongs to the complex I 49 kDa subunit family.</text>
</comment>
<feature type="domain" description="NADH-quinone oxidoreductase subunit D" evidence="2">
    <location>
        <begin position="121"/>
        <end position="295"/>
    </location>
</feature>
<dbReference type="InterPro" id="IPR029014">
    <property type="entry name" value="NiFe-Hase_large"/>
</dbReference>
<sequence>MALKTETMVLNMGPQHPSTHGVLRLELEIEGELIVNVKPHLGYLHRCFEKHAEAMQYNQVIPYTDRMDYLASMGNNFGYVLAVEKLLGIQVPERVEYIRVIMAELQRIASHCVALGTNGADIGALTPFLYLFRDREYILSIIEETCGARMLYNYMWVGGLSHDIHPNFVRRTKEFTSYFKNTIVELDNLLTYNKIFIERTANIGVLPAETAINYGATGPMLRGSGIKFDLRKDDTYSIYNRFDFDIPVGQGLQGTVGDSWDRYYVRVREMEQSLRIIEQAIDQIPEGDVHSAIPKRIKPPKGTVYSRVENPRGELGYFIISDGNTNPFRVKVRAPSFVNLEILGELCKGHLIADVIAILGSIDIVLGEVDR</sequence>
<dbReference type="EMBL" id="JARGDL010000031">
    <property type="protein sequence ID" value="MDF1613209.1"/>
    <property type="molecule type" value="Genomic_DNA"/>
</dbReference>
<keyword evidence="1" id="KW-0830">Ubiquinone</keyword>
<dbReference type="Pfam" id="PF00346">
    <property type="entry name" value="Complex1_49kDa"/>
    <property type="match status" value="1"/>
</dbReference>
<comment type="function">
    <text evidence="1">NDH-1 shuttles electrons from NADH, via FMN and iron-sulfur (Fe-S) centers, to quinones in the respiratory chain. The immediate electron acceptor for the enzyme in this species is believed to be ubiquinone. Couples the redox reaction to proton translocation (for every two electrons transferred, four hydrogen ions are translocated across the cytoplasmic membrane), and thus conserves the redox energy in a proton gradient.</text>
</comment>
<dbReference type="EC" id="7.1.1.-" evidence="1"/>
<organism evidence="3 4">
    <name type="scientific">Stygiobacter electus</name>
    <dbReference type="NCBI Taxonomy" id="3032292"/>
    <lineage>
        <taxon>Bacteria</taxon>
        <taxon>Pseudomonadati</taxon>
        <taxon>Ignavibacteriota</taxon>
        <taxon>Ignavibacteria</taxon>
        <taxon>Ignavibacteriales</taxon>
        <taxon>Melioribacteraceae</taxon>
        <taxon>Stygiobacter</taxon>
    </lineage>
</organism>
<evidence type="ECO:0000313" key="3">
    <source>
        <dbReference type="EMBL" id="MDF1613209.1"/>
    </source>
</evidence>
<protein>
    <recommendedName>
        <fullName evidence="1">NADH-quinone oxidoreductase subunit D</fullName>
        <ecNumber evidence="1">7.1.1.-</ecNumber>
    </recommendedName>
    <alternativeName>
        <fullName evidence="1">NADH dehydrogenase I subunit D</fullName>
    </alternativeName>
    <alternativeName>
        <fullName evidence="1">NDH-1 subunit D</fullName>
    </alternativeName>
</protein>
<dbReference type="PANTHER" id="PTHR11993">
    <property type="entry name" value="NADH-UBIQUINONE OXIDOREDUCTASE 49 KDA SUBUNIT"/>
    <property type="match status" value="1"/>
</dbReference>
<keyword evidence="4" id="KW-1185">Reference proteome</keyword>
<comment type="subunit">
    <text evidence="1">NDH-1 is composed of 14 different subunits. Subunits NuoB, C, D, E, F, and G constitute the peripheral sector of the complex.</text>
</comment>
<accession>A0AAE3P320</accession>
<keyword evidence="1" id="KW-0472">Membrane</keyword>
<keyword evidence="1" id="KW-0813">Transport</keyword>
<proteinExistence type="inferred from homology"/>
<dbReference type="GO" id="GO:0048038">
    <property type="term" value="F:quinone binding"/>
    <property type="evidence" value="ECO:0007669"/>
    <property type="project" value="UniProtKB-KW"/>
</dbReference>
<dbReference type="InterPro" id="IPR001135">
    <property type="entry name" value="NADH_Q_OxRdtase_suD"/>
</dbReference>
<dbReference type="GO" id="GO:0050136">
    <property type="term" value="F:NADH dehydrogenase (quinone) (non-electrogenic) activity"/>
    <property type="evidence" value="ECO:0007669"/>
    <property type="project" value="UniProtKB-UniRule"/>
</dbReference>
<dbReference type="RefSeq" id="WP_321536982.1">
    <property type="nucleotide sequence ID" value="NZ_JARGDL010000031.1"/>
</dbReference>
<keyword evidence="1" id="KW-0520">NAD</keyword>
<evidence type="ECO:0000256" key="1">
    <source>
        <dbReference type="HAMAP-Rule" id="MF_01358"/>
    </source>
</evidence>
<reference evidence="3" key="1">
    <citation type="submission" date="2023-03" db="EMBL/GenBank/DDBJ databases">
        <title>Stygiobacter electus gen. nov., sp. nov., facultatively anaerobic thermotolerant bacterium of the class Ignavibacteria from a well of Yessentuki mineral water deposit.</title>
        <authorList>
            <person name="Podosokorskaya O.A."/>
            <person name="Elcheninov A.G."/>
            <person name="Petrova N.F."/>
            <person name="Zavarzina D.G."/>
            <person name="Kublanov I.V."/>
            <person name="Merkel A.Y."/>
        </authorList>
    </citation>
    <scope>NUCLEOTIDE SEQUENCE</scope>
    <source>
        <strain evidence="3">09-Me</strain>
    </source>
</reference>
<dbReference type="InterPro" id="IPR022885">
    <property type="entry name" value="NDH1_su_D/H"/>
</dbReference>
<comment type="caution">
    <text evidence="3">The sequence shown here is derived from an EMBL/GenBank/DDBJ whole genome shotgun (WGS) entry which is preliminary data.</text>
</comment>
<comment type="catalytic activity">
    <reaction evidence="1">
        <text>a quinone + NADH + 5 H(+)(in) = a quinol + NAD(+) + 4 H(+)(out)</text>
        <dbReference type="Rhea" id="RHEA:57888"/>
        <dbReference type="ChEBI" id="CHEBI:15378"/>
        <dbReference type="ChEBI" id="CHEBI:24646"/>
        <dbReference type="ChEBI" id="CHEBI:57540"/>
        <dbReference type="ChEBI" id="CHEBI:57945"/>
        <dbReference type="ChEBI" id="CHEBI:132124"/>
    </reaction>
</comment>
<comment type="subcellular location">
    <subcellularLocation>
        <location evidence="1">Cell membrane</location>
        <topology evidence="1">Peripheral membrane protein</topology>
        <orientation evidence="1">Cytoplasmic side</orientation>
    </subcellularLocation>
</comment>
<keyword evidence="1" id="KW-1003">Cell membrane</keyword>
<name>A0AAE3P320_9BACT</name>
<dbReference type="AlphaFoldDB" id="A0AAE3P320"/>
<keyword evidence="1" id="KW-0874">Quinone</keyword>
<dbReference type="PANTHER" id="PTHR11993:SF10">
    <property type="entry name" value="NADH DEHYDROGENASE [UBIQUINONE] IRON-SULFUR PROTEIN 2, MITOCHONDRIAL"/>
    <property type="match status" value="1"/>
</dbReference>
<dbReference type="GO" id="GO:0051287">
    <property type="term" value="F:NAD binding"/>
    <property type="evidence" value="ECO:0007669"/>
    <property type="project" value="InterPro"/>
</dbReference>
<dbReference type="HAMAP" id="MF_01358">
    <property type="entry name" value="NDH1_NuoD"/>
    <property type="match status" value="1"/>
</dbReference>
<dbReference type="SUPFAM" id="SSF56762">
    <property type="entry name" value="HydB/Nqo4-like"/>
    <property type="match status" value="1"/>
</dbReference>
<evidence type="ECO:0000259" key="2">
    <source>
        <dbReference type="Pfam" id="PF00346"/>
    </source>
</evidence>
<dbReference type="Gene3D" id="1.10.645.10">
    <property type="entry name" value="Cytochrome-c3 Hydrogenase, chain B"/>
    <property type="match status" value="1"/>
</dbReference>
<dbReference type="GO" id="GO:0005886">
    <property type="term" value="C:plasma membrane"/>
    <property type="evidence" value="ECO:0007669"/>
    <property type="project" value="UniProtKB-SubCell"/>
</dbReference>
<evidence type="ECO:0000313" key="4">
    <source>
        <dbReference type="Proteomes" id="UP001221302"/>
    </source>
</evidence>
<gene>
    <name evidence="1" type="primary">nuoD</name>
    <name evidence="3" type="ORF">P0M35_13685</name>
</gene>
<dbReference type="NCBIfam" id="NF004739">
    <property type="entry name" value="PRK06075.1"/>
    <property type="match status" value="1"/>
</dbReference>